<feature type="region of interest" description="Disordered" evidence="1">
    <location>
        <begin position="1"/>
        <end position="21"/>
    </location>
</feature>
<sequence length="52" mass="5879">MQVLRRFPIRHEPAAAGNRNPPAARFQVSRIMTQKNFRSGCTAAYAAGKFMR</sequence>
<protein>
    <submittedName>
        <fullName evidence="2">Uncharacterized protein</fullName>
    </submittedName>
</protein>
<dbReference type="AlphaFoldDB" id="H3KC02"/>
<reference evidence="2 3" key="1">
    <citation type="submission" date="2011-11" db="EMBL/GenBank/DDBJ databases">
        <authorList>
            <person name="Weinstock G."/>
            <person name="Sodergren E."/>
            <person name="Clifton S."/>
            <person name="Fulton L."/>
            <person name="Fulton B."/>
            <person name="Courtney L."/>
            <person name="Fronick C."/>
            <person name="Harrison M."/>
            <person name="Strong C."/>
            <person name="Farmer C."/>
            <person name="Delahaunty K."/>
            <person name="Markovic C."/>
            <person name="Hall O."/>
            <person name="Minx P."/>
            <person name="Tomlinson C."/>
            <person name="Mitreva M."/>
            <person name="Hou S."/>
            <person name="Chen J."/>
            <person name="Wollam A."/>
            <person name="Pepin K.H."/>
            <person name="Johnson M."/>
            <person name="Bhonagiri V."/>
            <person name="Zhang X."/>
            <person name="Suruliraj S."/>
            <person name="Warren W."/>
            <person name="Chinwalla A."/>
            <person name="Mardis E.R."/>
            <person name="Wilson R.K."/>
        </authorList>
    </citation>
    <scope>NUCLEOTIDE SEQUENCE [LARGE SCALE GENOMIC DNA]</scope>
    <source>
        <strain evidence="2 3">YIT 11816</strain>
    </source>
</reference>
<name>H3KC02_9BURK</name>
<dbReference type="EMBL" id="AFBQ01000034">
    <property type="protein sequence ID" value="EHY32326.1"/>
    <property type="molecule type" value="Genomic_DNA"/>
</dbReference>
<accession>H3KC02</accession>
<evidence type="ECO:0000313" key="3">
    <source>
        <dbReference type="Proteomes" id="UP000004956"/>
    </source>
</evidence>
<evidence type="ECO:0000256" key="1">
    <source>
        <dbReference type="SAM" id="MobiDB-lite"/>
    </source>
</evidence>
<comment type="caution">
    <text evidence="2">The sequence shown here is derived from an EMBL/GenBank/DDBJ whole genome shotgun (WGS) entry which is preliminary data.</text>
</comment>
<dbReference type="HOGENOM" id="CLU_3085510_0_0_4"/>
<organism evidence="2 3">
    <name type="scientific">Sutterella parvirubra YIT 11816</name>
    <dbReference type="NCBI Taxonomy" id="762967"/>
    <lineage>
        <taxon>Bacteria</taxon>
        <taxon>Pseudomonadati</taxon>
        <taxon>Pseudomonadota</taxon>
        <taxon>Betaproteobacteria</taxon>
        <taxon>Burkholderiales</taxon>
        <taxon>Sutterellaceae</taxon>
        <taxon>Sutterella</taxon>
    </lineage>
</organism>
<dbReference type="Proteomes" id="UP000004956">
    <property type="component" value="Unassembled WGS sequence"/>
</dbReference>
<proteinExistence type="predicted"/>
<evidence type="ECO:0000313" key="2">
    <source>
        <dbReference type="EMBL" id="EHY32326.1"/>
    </source>
</evidence>
<keyword evidence="3" id="KW-1185">Reference proteome</keyword>
<gene>
    <name evidence="2" type="ORF">HMPREF9440_00252</name>
</gene>